<organism evidence="2 3">
    <name type="scientific">Racocetra fulgida</name>
    <dbReference type="NCBI Taxonomy" id="60492"/>
    <lineage>
        <taxon>Eukaryota</taxon>
        <taxon>Fungi</taxon>
        <taxon>Fungi incertae sedis</taxon>
        <taxon>Mucoromycota</taxon>
        <taxon>Glomeromycotina</taxon>
        <taxon>Glomeromycetes</taxon>
        <taxon>Diversisporales</taxon>
        <taxon>Gigasporaceae</taxon>
        <taxon>Racocetra</taxon>
    </lineage>
</organism>
<dbReference type="OrthoDB" id="2418654at2759"/>
<dbReference type="AlphaFoldDB" id="A0A9N9NM24"/>
<feature type="region of interest" description="Disordered" evidence="1">
    <location>
        <begin position="1"/>
        <end position="32"/>
    </location>
</feature>
<sequence length="190" mass="21557">MSNIPVPSTSKRTSSDMANQISKKTKSKINRTKNKLEIVKDTNEDSYNNEETEKVLVMVCQYKDTPTSPSCGTTYIRKDSSTGNAISHLRSKHDINFSNNETVFDDNNTNEEAKNPNTPLNCNGLIDTIQETLNMAMDHYWKDLTAPQSLLPSILDPRIKNLILVNLKKPQIAVFNEVSEYLKLEEIDFE</sequence>
<name>A0A9N9NM24_9GLOM</name>
<evidence type="ECO:0000313" key="3">
    <source>
        <dbReference type="Proteomes" id="UP000789396"/>
    </source>
</evidence>
<feature type="compositionally biased region" description="Polar residues" evidence="1">
    <location>
        <begin position="1"/>
        <end position="22"/>
    </location>
</feature>
<reference evidence="2" key="1">
    <citation type="submission" date="2021-06" db="EMBL/GenBank/DDBJ databases">
        <authorList>
            <person name="Kallberg Y."/>
            <person name="Tangrot J."/>
            <person name="Rosling A."/>
        </authorList>
    </citation>
    <scope>NUCLEOTIDE SEQUENCE</scope>
    <source>
        <strain evidence="2">IN212</strain>
    </source>
</reference>
<accession>A0A9N9NM24</accession>
<evidence type="ECO:0000256" key="1">
    <source>
        <dbReference type="SAM" id="MobiDB-lite"/>
    </source>
</evidence>
<feature type="compositionally biased region" description="Basic residues" evidence="1">
    <location>
        <begin position="23"/>
        <end position="32"/>
    </location>
</feature>
<evidence type="ECO:0000313" key="2">
    <source>
        <dbReference type="EMBL" id="CAG8741368.1"/>
    </source>
</evidence>
<feature type="non-terminal residue" evidence="2">
    <location>
        <position position="1"/>
    </location>
</feature>
<gene>
    <name evidence="2" type="ORF">RFULGI_LOCUS12889</name>
</gene>
<proteinExistence type="predicted"/>
<protein>
    <submittedName>
        <fullName evidence="2">7274_t:CDS:1</fullName>
    </submittedName>
</protein>
<dbReference type="Proteomes" id="UP000789396">
    <property type="component" value="Unassembled WGS sequence"/>
</dbReference>
<keyword evidence="3" id="KW-1185">Reference proteome</keyword>
<comment type="caution">
    <text evidence="2">The sequence shown here is derived from an EMBL/GenBank/DDBJ whole genome shotgun (WGS) entry which is preliminary data.</text>
</comment>
<dbReference type="EMBL" id="CAJVPZ010032248">
    <property type="protein sequence ID" value="CAG8741368.1"/>
    <property type="molecule type" value="Genomic_DNA"/>
</dbReference>